<dbReference type="Proteomes" id="UP000015105">
    <property type="component" value="Chromosome 5D"/>
</dbReference>
<dbReference type="Gramene" id="AET5Gv20507700.12">
    <property type="protein sequence ID" value="AET5Gv20507700.12"/>
    <property type="gene ID" value="AET5Gv20507700"/>
</dbReference>
<keyword evidence="2" id="KW-1185">Reference proteome</keyword>
<reference evidence="1" key="5">
    <citation type="journal article" date="2021" name="G3 (Bethesda)">
        <title>Aegilops tauschii genome assembly Aet v5.0 features greater sequence contiguity and improved annotation.</title>
        <authorList>
            <person name="Wang L."/>
            <person name="Zhu T."/>
            <person name="Rodriguez J.C."/>
            <person name="Deal K.R."/>
            <person name="Dubcovsky J."/>
            <person name="McGuire P.E."/>
            <person name="Lux T."/>
            <person name="Spannagl M."/>
            <person name="Mayer K.F.X."/>
            <person name="Baldrich P."/>
            <person name="Meyers B.C."/>
            <person name="Huo N."/>
            <person name="Gu Y.Q."/>
            <person name="Zhou H."/>
            <person name="Devos K.M."/>
            <person name="Bennetzen J.L."/>
            <person name="Unver T."/>
            <person name="Budak H."/>
            <person name="Gulick P.J."/>
            <person name="Galiba G."/>
            <person name="Kalapos B."/>
            <person name="Nelson D.R."/>
            <person name="Li P."/>
            <person name="You F.M."/>
            <person name="Luo M.C."/>
            <person name="Dvorak J."/>
        </authorList>
    </citation>
    <scope>NUCLEOTIDE SEQUENCE [LARGE SCALE GENOMIC DNA]</scope>
    <source>
        <strain evidence="1">cv. AL8/78</strain>
    </source>
</reference>
<protein>
    <submittedName>
        <fullName evidence="1">Uncharacterized protein</fullName>
    </submittedName>
</protein>
<dbReference type="EnsemblPlants" id="AET5Gv20507700.12">
    <property type="protein sequence ID" value="AET5Gv20507700.12"/>
    <property type="gene ID" value="AET5Gv20507700"/>
</dbReference>
<reference evidence="1" key="3">
    <citation type="journal article" date="2017" name="Nature">
        <title>Genome sequence of the progenitor of the wheat D genome Aegilops tauschii.</title>
        <authorList>
            <person name="Luo M.C."/>
            <person name="Gu Y.Q."/>
            <person name="Puiu D."/>
            <person name="Wang H."/>
            <person name="Twardziok S.O."/>
            <person name="Deal K.R."/>
            <person name="Huo N."/>
            <person name="Zhu T."/>
            <person name="Wang L."/>
            <person name="Wang Y."/>
            <person name="McGuire P.E."/>
            <person name="Liu S."/>
            <person name="Long H."/>
            <person name="Ramasamy R.K."/>
            <person name="Rodriguez J.C."/>
            <person name="Van S.L."/>
            <person name="Yuan L."/>
            <person name="Wang Z."/>
            <person name="Xia Z."/>
            <person name="Xiao L."/>
            <person name="Anderson O.D."/>
            <person name="Ouyang S."/>
            <person name="Liang Y."/>
            <person name="Zimin A.V."/>
            <person name="Pertea G."/>
            <person name="Qi P."/>
            <person name="Bennetzen J.L."/>
            <person name="Dai X."/>
            <person name="Dawson M.W."/>
            <person name="Muller H.G."/>
            <person name="Kugler K."/>
            <person name="Rivarola-Duarte L."/>
            <person name="Spannagl M."/>
            <person name="Mayer K.F.X."/>
            <person name="Lu F.H."/>
            <person name="Bevan M.W."/>
            <person name="Leroy P."/>
            <person name="Li P."/>
            <person name="You F.M."/>
            <person name="Sun Q."/>
            <person name="Liu Z."/>
            <person name="Lyons E."/>
            <person name="Wicker T."/>
            <person name="Salzberg S.L."/>
            <person name="Devos K.M."/>
            <person name="Dvorak J."/>
        </authorList>
    </citation>
    <scope>NUCLEOTIDE SEQUENCE [LARGE SCALE GENOMIC DNA]</scope>
    <source>
        <strain evidence="1">cv. AL8/78</strain>
    </source>
</reference>
<dbReference type="EnsemblPlants" id="AET5Gv20507700.13">
    <property type="protein sequence ID" value="AET5Gv20507700.13"/>
    <property type="gene ID" value="AET5Gv20507700"/>
</dbReference>
<accession>A0A453KTD3</accession>
<reference evidence="2" key="2">
    <citation type="journal article" date="2017" name="Nat. Plants">
        <title>The Aegilops tauschii genome reveals multiple impacts of transposons.</title>
        <authorList>
            <person name="Zhao G."/>
            <person name="Zou C."/>
            <person name="Li K."/>
            <person name="Wang K."/>
            <person name="Li T."/>
            <person name="Gao L."/>
            <person name="Zhang X."/>
            <person name="Wang H."/>
            <person name="Yang Z."/>
            <person name="Liu X."/>
            <person name="Jiang W."/>
            <person name="Mao L."/>
            <person name="Kong X."/>
            <person name="Jiao Y."/>
            <person name="Jia J."/>
        </authorList>
    </citation>
    <scope>NUCLEOTIDE SEQUENCE [LARGE SCALE GENOMIC DNA]</scope>
    <source>
        <strain evidence="2">cv. AL8/78</strain>
    </source>
</reference>
<name>A0A453KTD3_AEGTS</name>
<sequence>MKNEVQYPLELDVLDFCSAELKTKIQACRQLIGAENAGCNSLSTHVESSSSDMYKGK</sequence>
<dbReference type="Gramene" id="AET5Gv20507700.13">
    <property type="protein sequence ID" value="AET5Gv20507700.13"/>
    <property type="gene ID" value="AET5Gv20507700"/>
</dbReference>
<reference evidence="1" key="4">
    <citation type="submission" date="2019-03" db="UniProtKB">
        <authorList>
            <consortium name="EnsemblPlants"/>
        </authorList>
    </citation>
    <scope>IDENTIFICATION</scope>
</reference>
<reference evidence="2" key="1">
    <citation type="journal article" date="2014" name="Science">
        <title>Ancient hybridizations among the ancestral genomes of bread wheat.</title>
        <authorList>
            <consortium name="International Wheat Genome Sequencing Consortium,"/>
            <person name="Marcussen T."/>
            <person name="Sandve S.R."/>
            <person name="Heier L."/>
            <person name="Spannagl M."/>
            <person name="Pfeifer M."/>
            <person name="Jakobsen K.S."/>
            <person name="Wulff B.B."/>
            <person name="Steuernagel B."/>
            <person name="Mayer K.F."/>
            <person name="Olsen O.A."/>
        </authorList>
    </citation>
    <scope>NUCLEOTIDE SEQUENCE [LARGE SCALE GENOMIC DNA]</scope>
    <source>
        <strain evidence="2">cv. AL8/78</strain>
    </source>
</reference>
<organism evidence="1 2">
    <name type="scientific">Aegilops tauschii subsp. strangulata</name>
    <name type="common">Goatgrass</name>
    <dbReference type="NCBI Taxonomy" id="200361"/>
    <lineage>
        <taxon>Eukaryota</taxon>
        <taxon>Viridiplantae</taxon>
        <taxon>Streptophyta</taxon>
        <taxon>Embryophyta</taxon>
        <taxon>Tracheophyta</taxon>
        <taxon>Spermatophyta</taxon>
        <taxon>Magnoliopsida</taxon>
        <taxon>Liliopsida</taxon>
        <taxon>Poales</taxon>
        <taxon>Poaceae</taxon>
        <taxon>BOP clade</taxon>
        <taxon>Pooideae</taxon>
        <taxon>Triticodae</taxon>
        <taxon>Triticeae</taxon>
        <taxon>Triticinae</taxon>
        <taxon>Aegilops</taxon>
    </lineage>
</organism>
<evidence type="ECO:0000313" key="2">
    <source>
        <dbReference type="Proteomes" id="UP000015105"/>
    </source>
</evidence>
<proteinExistence type="predicted"/>
<evidence type="ECO:0000313" key="1">
    <source>
        <dbReference type="EnsemblPlants" id="AET5Gv20507700.13"/>
    </source>
</evidence>
<dbReference type="AlphaFoldDB" id="A0A453KTD3"/>